<keyword evidence="2" id="KW-0677">Repeat</keyword>
<keyword evidence="3 4" id="KW-0694">RNA-binding</keyword>
<dbReference type="InterPro" id="IPR012677">
    <property type="entry name" value="Nucleotide-bd_a/b_plait_sf"/>
</dbReference>
<feature type="compositionally biased region" description="Basic and acidic residues" evidence="5">
    <location>
        <begin position="1"/>
        <end position="24"/>
    </location>
</feature>
<dbReference type="AlphaFoldDB" id="A0A9P1IAN5"/>
<protein>
    <recommendedName>
        <fullName evidence="6">RRM domain-containing protein</fullName>
    </recommendedName>
</protein>
<dbReference type="PROSITE" id="PS50102">
    <property type="entry name" value="RRM"/>
    <property type="match status" value="1"/>
</dbReference>
<keyword evidence="8" id="KW-1185">Reference proteome</keyword>
<feature type="compositionally biased region" description="Gly residues" evidence="5">
    <location>
        <begin position="548"/>
        <end position="561"/>
    </location>
</feature>
<dbReference type="GO" id="GO:0003723">
    <property type="term" value="F:RNA binding"/>
    <property type="evidence" value="ECO:0007669"/>
    <property type="project" value="UniProtKB-UniRule"/>
</dbReference>
<feature type="compositionally biased region" description="Low complexity" evidence="5">
    <location>
        <begin position="562"/>
        <end position="589"/>
    </location>
</feature>
<dbReference type="GO" id="GO:0005634">
    <property type="term" value="C:nucleus"/>
    <property type="evidence" value="ECO:0007669"/>
    <property type="project" value="InterPro"/>
</dbReference>
<evidence type="ECO:0000256" key="2">
    <source>
        <dbReference type="ARBA" id="ARBA00022737"/>
    </source>
</evidence>
<dbReference type="InterPro" id="IPR035979">
    <property type="entry name" value="RBD_domain_sf"/>
</dbReference>
<dbReference type="GO" id="GO:0006397">
    <property type="term" value="P:mRNA processing"/>
    <property type="evidence" value="ECO:0007669"/>
    <property type="project" value="InterPro"/>
</dbReference>
<dbReference type="SUPFAM" id="SSF54928">
    <property type="entry name" value="RNA-binding domain, RBD"/>
    <property type="match status" value="3"/>
</dbReference>
<dbReference type="EMBL" id="CANHGI010000002">
    <property type="protein sequence ID" value="CAI5441590.1"/>
    <property type="molecule type" value="Genomic_DNA"/>
</dbReference>
<gene>
    <name evidence="7" type="ORF">CAMP_LOCUS4227</name>
</gene>
<evidence type="ECO:0000313" key="8">
    <source>
        <dbReference type="Proteomes" id="UP001152747"/>
    </source>
</evidence>
<dbReference type="CDD" id="cd12689">
    <property type="entry name" value="RRM1_hnRNPL_like"/>
    <property type="match status" value="1"/>
</dbReference>
<keyword evidence="1" id="KW-0597">Phosphoprotein</keyword>
<evidence type="ECO:0000256" key="5">
    <source>
        <dbReference type="SAM" id="MobiDB-lite"/>
    </source>
</evidence>
<sequence>MYNDDYQRRDPRADPPNKRYRRDDDADPTNPNPSLVVHIRNLNPKATEADLLEALSSFGPIAYATCIPYSRMALVEFEDIESAKACVHYAQSSQINVGGQVAQFNFSTSLCIERMGFEQANPNKVLVLTVLNAVYPIDADVIHQICRPHGDVVRIAVMHKPTIVQALVEYPNSEVAKSAKHAMNGADIYSGCCTLKVEFARPDTVRVTRQDKDQRDFTLPQTIVDMDGPSRKPLIEDGPITDPYYANARNDYGIDRDDRYNHSVPQQYPPSDYPQHQPRGGREYDDRFDNGQPTQGGPGCVMMIYGLDHEKINCEKLFNVLCLYGNVLRISFMRTKTETGMIEMGQSRERQNVLDYLGNFEMFGLTLEFKPSHQECVHTLRDPFNLPDGSPSFRDFTSSRNQRFSTPEFAQKNRIVAPTNVLHWFNAPGTMDEETLTKMIAEKTEHKALKIEIFPSRNERSAAGTAEFENVQIANEVLALVNHTPVDSPYGSAPFIVKWAYATPRRWEGSEAPPPRQPIKRRFEDDDRRSEHIQPAERTFRRDFDSSRGGGFRGGFRGGSRGFAPRGRGSYSDRGSFRGSSRGRFNNDY</sequence>
<feature type="region of interest" description="Disordered" evidence="5">
    <location>
        <begin position="1"/>
        <end position="35"/>
    </location>
</feature>
<dbReference type="SMART" id="SM00360">
    <property type="entry name" value="RRM"/>
    <property type="match status" value="3"/>
</dbReference>
<dbReference type="Pfam" id="PF00076">
    <property type="entry name" value="RRM_1"/>
    <property type="match status" value="1"/>
</dbReference>
<evidence type="ECO:0000259" key="6">
    <source>
        <dbReference type="PROSITE" id="PS50102"/>
    </source>
</evidence>
<dbReference type="Pfam" id="PF11835">
    <property type="entry name" value="RRM_8"/>
    <property type="match status" value="1"/>
</dbReference>
<dbReference type="OrthoDB" id="302770at2759"/>
<dbReference type="NCBIfam" id="TIGR01649">
    <property type="entry name" value="hnRNP-L_PTB"/>
    <property type="match status" value="1"/>
</dbReference>
<dbReference type="CDD" id="cd12427">
    <property type="entry name" value="RRM4_hnRNPL_like"/>
    <property type="match status" value="1"/>
</dbReference>
<feature type="domain" description="RRM" evidence="6">
    <location>
        <begin position="35"/>
        <end position="109"/>
    </location>
</feature>
<dbReference type="Gene3D" id="3.30.70.330">
    <property type="match status" value="4"/>
</dbReference>
<comment type="caution">
    <text evidence="7">The sequence shown here is derived from an EMBL/GenBank/DDBJ whole genome shotgun (WGS) entry which is preliminary data.</text>
</comment>
<dbReference type="Pfam" id="PF22976">
    <property type="entry name" value="RRM_10"/>
    <property type="match status" value="1"/>
</dbReference>
<feature type="compositionally biased region" description="Basic and acidic residues" evidence="5">
    <location>
        <begin position="280"/>
        <end position="289"/>
    </location>
</feature>
<evidence type="ECO:0000313" key="7">
    <source>
        <dbReference type="EMBL" id="CAI5441590.1"/>
    </source>
</evidence>
<dbReference type="InterPro" id="IPR000504">
    <property type="entry name" value="RRM_dom"/>
</dbReference>
<dbReference type="CDD" id="cd12424">
    <property type="entry name" value="RRM3_hnRNPL_like"/>
    <property type="match status" value="1"/>
</dbReference>
<dbReference type="PANTHER" id="PTHR15592">
    <property type="entry name" value="MATRIN 3/NUCLEAR PROTEIN 220-RELATED"/>
    <property type="match status" value="1"/>
</dbReference>
<dbReference type="InterPro" id="IPR006536">
    <property type="entry name" value="HnRNP-L/PTB"/>
</dbReference>
<accession>A0A9P1IAN5</accession>
<dbReference type="Proteomes" id="UP001152747">
    <property type="component" value="Unassembled WGS sequence"/>
</dbReference>
<organism evidence="7 8">
    <name type="scientific">Caenorhabditis angaria</name>
    <dbReference type="NCBI Taxonomy" id="860376"/>
    <lineage>
        <taxon>Eukaryota</taxon>
        <taxon>Metazoa</taxon>
        <taxon>Ecdysozoa</taxon>
        <taxon>Nematoda</taxon>
        <taxon>Chromadorea</taxon>
        <taxon>Rhabditida</taxon>
        <taxon>Rhabditina</taxon>
        <taxon>Rhabditomorpha</taxon>
        <taxon>Rhabditoidea</taxon>
        <taxon>Rhabditidae</taxon>
        <taxon>Peloderinae</taxon>
        <taxon>Caenorhabditis</taxon>
    </lineage>
</organism>
<proteinExistence type="predicted"/>
<feature type="compositionally biased region" description="Basic and acidic residues" evidence="5">
    <location>
        <begin position="521"/>
        <end position="546"/>
    </location>
</feature>
<evidence type="ECO:0000256" key="4">
    <source>
        <dbReference type="PROSITE-ProRule" id="PRU00176"/>
    </source>
</evidence>
<reference evidence="7" key="1">
    <citation type="submission" date="2022-11" db="EMBL/GenBank/DDBJ databases">
        <authorList>
            <person name="Kikuchi T."/>
        </authorList>
    </citation>
    <scope>NUCLEOTIDE SEQUENCE</scope>
    <source>
        <strain evidence="7">PS1010</strain>
    </source>
</reference>
<dbReference type="InterPro" id="IPR055204">
    <property type="entry name" value="HNRNPL_RRM"/>
</dbReference>
<feature type="compositionally biased region" description="Basic and acidic residues" evidence="5">
    <location>
        <begin position="252"/>
        <end position="261"/>
    </location>
</feature>
<evidence type="ECO:0000256" key="3">
    <source>
        <dbReference type="ARBA" id="ARBA00022884"/>
    </source>
</evidence>
<dbReference type="InterPro" id="IPR021790">
    <property type="entry name" value="PTBP1-like_RRM2"/>
</dbReference>
<dbReference type="Pfam" id="PF13893">
    <property type="entry name" value="RRM_5"/>
    <property type="match status" value="1"/>
</dbReference>
<evidence type="ECO:0000256" key="1">
    <source>
        <dbReference type="ARBA" id="ARBA00022553"/>
    </source>
</evidence>
<feature type="region of interest" description="Disordered" evidence="5">
    <location>
        <begin position="221"/>
        <end position="295"/>
    </location>
</feature>
<feature type="region of interest" description="Disordered" evidence="5">
    <location>
        <begin position="507"/>
        <end position="589"/>
    </location>
</feature>
<name>A0A9P1IAN5_9PELO</name>